<reference evidence="1" key="1">
    <citation type="journal article" date="2015" name="Nature">
        <title>Complex archaea that bridge the gap between prokaryotes and eukaryotes.</title>
        <authorList>
            <person name="Spang A."/>
            <person name="Saw J.H."/>
            <person name="Jorgensen S.L."/>
            <person name="Zaremba-Niedzwiedzka K."/>
            <person name="Martijn J."/>
            <person name="Lind A.E."/>
            <person name="van Eijk R."/>
            <person name="Schleper C."/>
            <person name="Guy L."/>
            <person name="Ettema T.J."/>
        </authorList>
    </citation>
    <scope>NUCLEOTIDE SEQUENCE</scope>
</reference>
<proteinExistence type="predicted"/>
<protein>
    <submittedName>
        <fullName evidence="1">Uncharacterized protein</fullName>
    </submittedName>
</protein>
<gene>
    <name evidence="1" type="ORF">LCGC14_1252640</name>
</gene>
<dbReference type="EMBL" id="LAZR01006879">
    <property type="protein sequence ID" value="KKM89044.1"/>
    <property type="molecule type" value="Genomic_DNA"/>
</dbReference>
<evidence type="ECO:0000313" key="1">
    <source>
        <dbReference type="EMBL" id="KKM89044.1"/>
    </source>
</evidence>
<sequence length="155" mass="16614">MRKLILFTFSALFLLVASFSHAADVTPSWGTMQDLFTGTSVIQTGHAGGKIGTIDVSGNFIVEISVNWEESGGNPSGTAGVSFYLSGTSDTIPTSFEITATNYTDNDYPGSDDTSSVTQVAVFQDVFEVTVEVGKDALDQDTFNVRYRLMAVQSN</sequence>
<dbReference type="AlphaFoldDB" id="A0A0F9L2Q9"/>
<accession>A0A0F9L2Q9</accession>
<name>A0A0F9L2Q9_9ZZZZ</name>
<organism evidence="1">
    <name type="scientific">marine sediment metagenome</name>
    <dbReference type="NCBI Taxonomy" id="412755"/>
    <lineage>
        <taxon>unclassified sequences</taxon>
        <taxon>metagenomes</taxon>
        <taxon>ecological metagenomes</taxon>
    </lineage>
</organism>
<comment type="caution">
    <text evidence="1">The sequence shown here is derived from an EMBL/GenBank/DDBJ whole genome shotgun (WGS) entry which is preliminary data.</text>
</comment>